<reference evidence="1 2" key="1">
    <citation type="submission" date="2015-03" db="EMBL/GenBank/DDBJ databases">
        <authorList>
            <person name="Murphy D."/>
        </authorList>
    </citation>
    <scope>NUCLEOTIDE SEQUENCE [LARGE SCALE GENOMIC DNA]</scope>
    <source>
        <strain evidence="1 2">OL-4</strain>
    </source>
</reference>
<dbReference type="EMBL" id="CGIH01000027">
    <property type="protein sequence ID" value="CFX60968.1"/>
    <property type="molecule type" value="Genomic_DNA"/>
</dbReference>
<evidence type="ECO:0000313" key="1">
    <source>
        <dbReference type="EMBL" id="CFX60968.1"/>
    </source>
</evidence>
<gene>
    <name evidence="1" type="ORF">1510</name>
</gene>
<accession>A0A0E4GAN1</accession>
<dbReference type="AlphaFoldDB" id="A0A0E4GAN1"/>
<proteinExistence type="predicted"/>
<dbReference type="Proteomes" id="UP000045545">
    <property type="component" value="Unassembled WGS sequence"/>
</dbReference>
<keyword evidence="2" id="KW-1185">Reference proteome</keyword>
<protein>
    <submittedName>
        <fullName evidence="1">Uncharacterized</fullName>
    </submittedName>
</protein>
<evidence type="ECO:0000313" key="2">
    <source>
        <dbReference type="Proteomes" id="UP000045545"/>
    </source>
</evidence>
<organism evidence="1 2">
    <name type="scientific">Syntrophomonas zehnderi OL-4</name>
    <dbReference type="NCBI Taxonomy" id="690567"/>
    <lineage>
        <taxon>Bacteria</taxon>
        <taxon>Bacillati</taxon>
        <taxon>Bacillota</taxon>
        <taxon>Clostridia</taxon>
        <taxon>Eubacteriales</taxon>
        <taxon>Syntrophomonadaceae</taxon>
        <taxon>Syntrophomonas</taxon>
    </lineage>
</organism>
<sequence length="50" mass="6037">MELCQRTPQEVYFDNFGYAEENKLEALDVTLYQLQMDIESKEFNCFEYSL</sequence>
<name>A0A0E4GAN1_9FIRM</name>